<dbReference type="PANTHER" id="PTHR12888:SF0">
    <property type="entry name" value="PEROXISOME ASSEMBLY PROTEIN 12"/>
    <property type="match status" value="1"/>
</dbReference>
<dbReference type="SUPFAM" id="SSF57850">
    <property type="entry name" value="RING/U-box"/>
    <property type="match status" value="1"/>
</dbReference>
<dbReference type="GO" id="GO:0008270">
    <property type="term" value="F:zinc ion binding"/>
    <property type="evidence" value="ECO:0007669"/>
    <property type="project" value="InterPro"/>
</dbReference>
<dbReference type="EMBL" id="MUJZ01039161">
    <property type="protein sequence ID" value="OTF76078.1"/>
    <property type="molecule type" value="Genomic_DNA"/>
</dbReference>
<evidence type="ECO:0000256" key="3">
    <source>
        <dbReference type="ARBA" id="ARBA00022833"/>
    </source>
</evidence>
<reference evidence="5 6" key="1">
    <citation type="submission" date="2017-03" db="EMBL/GenBank/DDBJ databases">
        <title>Genome Survey of Euroglyphus maynei.</title>
        <authorList>
            <person name="Arlian L.G."/>
            <person name="Morgan M.S."/>
            <person name="Rider S.D."/>
        </authorList>
    </citation>
    <scope>NUCLEOTIDE SEQUENCE [LARGE SCALE GENOMIC DNA]</scope>
    <source>
        <strain evidence="5">Arlian Lab</strain>
        <tissue evidence="5">Whole body</tissue>
    </source>
</reference>
<organism evidence="5 6">
    <name type="scientific">Euroglyphus maynei</name>
    <name type="common">Mayne's house dust mite</name>
    <dbReference type="NCBI Taxonomy" id="6958"/>
    <lineage>
        <taxon>Eukaryota</taxon>
        <taxon>Metazoa</taxon>
        <taxon>Ecdysozoa</taxon>
        <taxon>Arthropoda</taxon>
        <taxon>Chelicerata</taxon>
        <taxon>Arachnida</taxon>
        <taxon>Acari</taxon>
        <taxon>Acariformes</taxon>
        <taxon>Sarcoptiformes</taxon>
        <taxon>Astigmata</taxon>
        <taxon>Psoroptidia</taxon>
        <taxon>Analgoidea</taxon>
        <taxon>Pyroglyphidae</taxon>
        <taxon>Pyroglyphinae</taxon>
        <taxon>Euroglyphus</taxon>
    </lineage>
</organism>
<dbReference type="InterPro" id="IPR013083">
    <property type="entry name" value="Znf_RING/FYVE/PHD"/>
</dbReference>
<dbReference type="GO" id="GO:0016558">
    <property type="term" value="P:protein import into peroxisome matrix"/>
    <property type="evidence" value="ECO:0007669"/>
    <property type="project" value="InterPro"/>
</dbReference>
<dbReference type="GO" id="GO:0004842">
    <property type="term" value="F:ubiquitin-protein transferase activity"/>
    <property type="evidence" value="ECO:0007669"/>
    <property type="project" value="TreeGrafter"/>
</dbReference>
<dbReference type="Gene3D" id="3.30.40.10">
    <property type="entry name" value="Zinc/RING finger domain, C3HC4 (zinc finger)"/>
    <property type="match status" value="1"/>
</dbReference>
<dbReference type="GO" id="GO:0005778">
    <property type="term" value="C:peroxisomal membrane"/>
    <property type="evidence" value="ECO:0007669"/>
    <property type="project" value="InterPro"/>
</dbReference>
<dbReference type="InterPro" id="IPR001841">
    <property type="entry name" value="Znf_RING"/>
</dbReference>
<name>A0A1Y3B822_EURMA</name>
<keyword evidence="3" id="KW-0862">Zinc</keyword>
<dbReference type="PANTHER" id="PTHR12888">
    <property type="entry name" value="PEROXISOME ASSEMBLY PROTEIN 12 PEROXIN-12"/>
    <property type="match status" value="1"/>
</dbReference>
<comment type="caution">
    <text evidence="5">The sequence shown here is derived from an EMBL/GenBank/DDBJ whole genome shotgun (WGS) entry which is preliminary data.</text>
</comment>
<dbReference type="Pfam" id="PF13923">
    <property type="entry name" value="zf-C3HC4_2"/>
    <property type="match status" value="1"/>
</dbReference>
<dbReference type="GO" id="GO:0006513">
    <property type="term" value="P:protein monoubiquitination"/>
    <property type="evidence" value="ECO:0007669"/>
    <property type="project" value="TreeGrafter"/>
</dbReference>
<evidence type="ECO:0000256" key="2">
    <source>
        <dbReference type="ARBA" id="ARBA00022771"/>
    </source>
</evidence>
<dbReference type="AlphaFoldDB" id="A0A1Y3B822"/>
<keyword evidence="2" id="KW-0479">Metal-binding</keyword>
<evidence type="ECO:0000259" key="4">
    <source>
        <dbReference type="Pfam" id="PF13923"/>
    </source>
</evidence>
<dbReference type="OrthoDB" id="107372at2759"/>
<dbReference type="Proteomes" id="UP000194236">
    <property type="component" value="Unassembled WGS sequence"/>
</dbReference>
<evidence type="ECO:0000313" key="5">
    <source>
        <dbReference type="EMBL" id="OTF76078.1"/>
    </source>
</evidence>
<dbReference type="CDD" id="cd16451">
    <property type="entry name" value="mRING_PEX12"/>
    <property type="match status" value="1"/>
</dbReference>
<accession>A0A1Y3B822</accession>
<proteinExistence type="predicted"/>
<sequence>MSNIFSLTFRSSAFIIQFLDYWNTRTDLRQLFNQQQLPDLPPPISGDKNLGKNSPISLNLCPICGHKRTNATALTSSGYVFCYSCIHSYLIKNNRCPITGFPSKLEQLVRIFS</sequence>
<dbReference type="GO" id="GO:1990429">
    <property type="term" value="C:peroxisomal importomer complex"/>
    <property type="evidence" value="ECO:0007669"/>
    <property type="project" value="TreeGrafter"/>
</dbReference>
<keyword evidence="2" id="KW-0863">Zinc-finger</keyword>
<evidence type="ECO:0000313" key="6">
    <source>
        <dbReference type="Proteomes" id="UP000194236"/>
    </source>
</evidence>
<evidence type="ECO:0000256" key="1">
    <source>
        <dbReference type="ARBA" id="ARBA00018980"/>
    </source>
</evidence>
<protein>
    <recommendedName>
        <fullName evidence="1">Peroxisome assembly protein 12</fullName>
    </recommendedName>
</protein>
<keyword evidence="6" id="KW-1185">Reference proteome</keyword>
<dbReference type="InterPro" id="IPR017375">
    <property type="entry name" value="PEX12"/>
</dbReference>
<gene>
    <name evidence="5" type="ORF">BLA29_007710</name>
</gene>
<feature type="domain" description="RING-type" evidence="4">
    <location>
        <begin position="61"/>
        <end position="98"/>
    </location>
</feature>